<dbReference type="AlphaFoldDB" id="A0A9N9BPB4"/>
<feature type="region of interest" description="Disordered" evidence="2">
    <location>
        <begin position="315"/>
        <end position="359"/>
    </location>
</feature>
<dbReference type="Proteomes" id="UP000789759">
    <property type="component" value="Unassembled WGS sequence"/>
</dbReference>
<name>A0A9N9BPB4_9GLOM</name>
<evidence type="ECO:0000313" key="6">
    <source>
        <dbReference type="Proteomes" id="UP000789759"/>
    </source>
</evidence>
<organism evidence="5 6">
    <name type="scientific">Cetraspora pellucida</name>
    <dbReference type="NCBI Taxonomy" id="1433469"/>
    <lineage>
        <taxon>Eukaryota</taxon>
        <taxon>Fungi</taxon>
        <taxon>Fungi incertae sedis</taxon>
        <taxon>Mucoromycota</taxon>
        <taxon>Glomeromycotina</taxon>
        <taxon>Glomeromycetes</taxon>
        <taxon>Diversisporales</taxon>
        <taxon>Gigasporaceae</taxon>
        <taxon>Cetraspora</taxon>
    </lineage>
</organism>
<dbReference type="EMBL" id="CAJVQA010003461">
    <property type="protein sequence ID" value="CAG8575093.1"/>
    <property type="molecule type" value="Genomic_DNA"/>
</dbReference>
<keyword evidence="1" id="KW-0195">Cyclin</keyword>
<proteinExistence type="predicted"/>
<dbReference type="InterPro" id="IPR031658">
    <property type="entry name" value="Cyclin_C_2"/>
</dbReference>
<keyword evidence="6" id="KW-1185">Reference proteome</keyword>
<accession>A0A9N9BPB4</accession>
<dbReference type="GO" id="GO:0016538">
    <property type="term" value="F:cyclin-dependent protein serine/threonine kinase regulator activity"/>
    <property type="evidence" value="ECO:0007669"/>
    <property type="project" value="InterPro"/>
</dbReference>
<reference evidence="5" key="1">
    <citation type="submission" date="2021-06" db="EMBL/GenBank/DDBJ databases">
        <authorList>
            <person name="Kallberg Y."/>
            <person name="Tangrot J."/>
            <person name="Rosling A."/>
        </authorList>
    </citation>
    <scope>NUCLEOTIDE SEQUENCE</scope>
    <source>
        <strain evidence="5">FL966</strain>
    </source>
</reference>
<evidence type="ECO:0000256" key="2">
    <source>
        <dbReference type="SAM" id="MobiDB-lite"/>
    </source>
</evidence>
<evidence type="ECO:0000259" key="4">
    <source>
        <dbReference type="Pfam" id="PF16899"/>
    </source>
</evidence>
<dbReference type="Gene3D" id="1.10.472.10">
    <property type="entry name" value="Cyclin-like"/>
    <property type="match status" value="2"/>
</dbReference>
<dbReference type="InterPro" id="IPR043198">
    <property type="entry name" value="Cyclin/Ssn8"/>
</dbReference>
<feature type="non-terminal residue" evidence="5">
    <location>
        <position position="359"/>
    </location>
</feature>
<dbReference type="CDD" id="cd20525">
    <property type="entry name" value="CYCLIN_CCNH_rpt2"/>
    <property type="match status" value="1"/>
</dbReference>
<comment type="caution">
    <text evidence="5">The sequence shown here is derived from an EMBL/GenBank/DDBJ whole genome shotgun (WGS) entry which is preliminary data.</text>
</comment>
<dbReference type="GO" id="GO:0006357">
    <property type="term" value="P:regulation of transcription by RNA polymerase II"/>
    <property type="evidence" value="ECO:0007669"/>
    <property type="project" value="InterPro"/>
</dbReference>
<feature type="domain" description="Cyclin N-terminal" evidence="3">
    <location>
        <begin position="107"/>
        <end position="193"/>
    </location>
</feature>
<dbReference type="PANTHER" id="PTHR10026">
    <property type="entry name" value="CYCLIN"/>
    <property type="match status" value="1"/>
</dbReference>
<evidence type="ECO:0000256" key="1">
    <source>
        <dbReference type="ARBA" id="ARBA00023127"/>
    </source>
</evidence>
<dbReference type="Pfam" id="PF00134">
    <property type="entry name" value="Cyclin_N"/>
    <property type="match status" value="1"/>
</dbReference>
<protein>
    <submittedName>
        <fullName evidence="5">24104_t:CDS:1</fullName>
    </submittedName>
</protein>
<feature type="compositionally biased region" description="Basic and acidic residues" evidence="2">
    <location>
        <begin position="348"/>
        <end position="359"/>
    </location>
</feature>
<dbReference type="OrthoDB" id="340962at2759"/>
<evidence type="ECO:0000259" key="3">
    <source>
        <dbReference type="Pfam" id="PF00134"/>
    </source>
</evidence>
<dbReference type="CDD" id="cd20524">
    <property type="entry name" value="CYCLIN_CCNH_rpt1"/>
    <property type="match status" value="1"/>
</dbReference>
<dbReference type="Pfam" id="PF16899">
    <property type="entry name" value="Cyclin_C_2"/>
    <property type="match status" value="1"/>
</dbReference>
<dbReference type="SUPFAM" id="SSF47954">
    <property type="entry name" value="Cyclin-like"/>
    <property type="match status" value="2"/>
</dbReference>
<gene>
    <name evidence="5" type="ORF">CPELLU_LOCUS5828</name>
</gene>
<dbReference type="InterPro" id="IPR006671">
    <property type="entry name" value="Cyclin_N"/>
</dbReference>
<dbReference type="InterPro" id="IPR036915">
    <property type="entry name" value="Cyclin-like_sf"/>
</dbReference>
<sequence>MKELYTETSQYRNWRFSKANLQETRENNHTLAVERVKKKVLEESILQKQTLDASSAHSEQTESVDSPRLIPVEIEYLTLEDELALCNFYETRIPPMANYFPKEVIENKFTDKVKATAITFAKRFYLRNTVMDYHPKEIICVDNLDKNSVTCLFLAAKVEHSFVAIEEFTKVVKLPKETIFELELVVSRSLRYEYAVHHPYLALFGLFLDMQNFIKDIPNIKLLYEKSLEFVNKSLFTDCMFIYQPSQIALATLRMAAKKDNYDLEKIYLQFKFKSDPKEKVIELHKILDEIEDTINSHVNVNVEQAKEIDSRLHKCKNPEKNPNSAISKKRRREKEELEEIDRRKKKKLDDEYQKDISK</sequence>
<evidence type="ECO:0000313" key="5">
    <source>
        <dbReference type="EMBL" id="CAG8575093.1"/>
    </source>
</evidence>
<feature type="domain" description="Cyclin C-terminal" evidence="4">
    <location>
        <begin position="198"/>
        <end position="293"/>
    </location>
</feature>